<dbReference type="GO" id="GO:0008120">
    <property type="term" value="F:ceramide glucosyltransferase activity"/>
    <property type="evidence" value="ECO:0007669"/>
    <property type="project" value="TreeGrafter"/>
</dbReference>
<evidence type="ECO:0000256" key="6">
    <source>
        <dbReference type="ARBA" id="ARBA00022692"/>
    </source>
</evidence>
<evidence type="ECO:0000256" key="5">
    <source>
        <dbReference type="ARBA" id="ARBA00022679"/>
    </source>
</evidence>
<feature type="transmembrane region" description="Helical" evidence="9">
    <location>
        <begin position="276"/>
        <end position="300"/>
    </location>
</feature>
<dbReference type="AlphaFoldDB" id="A0A0K1PER5"/>
<comment type="pathway">
    <text evidence="2">Lipid metabolism; sphingolipid metabolism.</text>
</comment>
<keyword evidence="11" id="KW-1185">Reference proteome</keyword>
<feature type="transmembrane region" description="Helical" evidence="9">
    <location>
        <begin position="6"/>
        <end position="27"/>
    </location>
</feature>
<comment type="pathway">
    <text evidence="3">Sphingolipid metabolism.</text>
</comment>
<keyword evidence="7 9" id="KW-1133">Transmembrane helix</keyword>
<dbReference type="RefSeq" id="WP_050726224.1">
    <property type="nucleotide sequence ID" value="NZ_CP012332.1"/>
</dbReference>
<dbReference type="OrthoDB" id="9814255at2"/>
<evidence type="ECO:0000256" key="7">
    <source>
        <dbReference type="ARBA" id="ARBA00022989"/>
    </source>
</evidence>
<dbReference type="PANTHER" id="PTHR12726:SF0">
    <property type="entry name" value="CERAMIDE GLUCOSYLTRANSFERASE"/>
    <property type="match status" value="1"/>
</dbReference>
<dbReference type="GO" id="GO:0006679">
    <property type="term" value="P:glucosylceramide biosynthetic process"/>
    <property type="evidence" value="ECO:0007669"/>
    <property type="project" value="TreeGrafter"/>
</dbReference>
<protein>
    <submittedName>
        <fullName evidence="10">Ceramide glucosyltransferase</fullName>
    </submittedName>
</protein>
<dbReference type="SUPFAM" id="SSF53448">
    <property type="entry name" value="Nucleotide-diphospho-sugar transferases"/>
    <property type="match status" value="1"/>
</dbReference>
<sequence>MFDAISLTLFAAAATGLTILALQLVTLRLHLRRPPKRMTSARPISILKPLCGVDDDLENNLEHFATLDYPSYELLLGVRSPSDPAYPLALACASRHPERVRVIVQRGEPGLNPKVNQLITLEREARFGIVVVSDSNVRVRPGYLDEIAANLEDPTVGLVTHPIAGVGEQRLGSLLDNLHLVTHCAPGTISAKLLAGRDIVVGKSMAMRRIDVARLGGFASVKDVLAEDYVLGLAVGRKLRKSVSLGAPIENVSERRPLSHFVSRYHRWSVLQRKMVGLPAYLAQLLLNPIVLALLGLAAAPNTTSLLVFAGICATKIMIDATCGLLLRDGFRLLGLAAIPLKDVIVAWAWLVGLVRDTVEWRGNRLVVLEGTRLASSEGEVDFGDAQAEPEVA</sequence>
<reference evidence="10 11" key="1">
    <citation type="submission" date="2015-08" db="EMBL/GenBank/DDBJ databases">
        <authorList>
            <person name="Babu N.S."/>
            <person name="Beckwith C.J."/>
            <person name="Beseler K.G."/>
            <person name="Brison A."/>
            <person name="Carone J.V."/>
            <person name="Caskin T.P."/>
            <person name="Diamond M."/>
            <person name="Durham M.E."/>
            <person name="Foxe J.M."/>
            <person name="Go M."/>
            <person name="Henderson B.A."/>
            <person name="Jones I.B."/>
            <person name="McGettigan J.A."/>
            <person name="Micheletti S.J."/>
            <person name="Nasrallah M.E."/>
            <person name="Ortiz D."/>
            <person name="Piller C.R."/>
            <person name="Privatt S.R."/>
            <person name="Schneider S.L."/>
            <person name="Sharp S."/>
            <person name="Smith T.C."/>
            <person name="Stanton J.D."/>
            <person name="Ullery H.E."/>
            <person name="Wilson R.J."/>
            <person name="Serrano M.G."/>
            <person name="Buck G."/>
            <person name="Lee V."/>
            <person name="Wang Y."/>
            <person name="Carvalho R."/>
            <person name="Voegtly L."/>
            <person name="Shi R."/>
            <person name="Duckworth R."/>
            <person name="Johnson A."/>
            <person name="Loviza R."/>
            <person name="Walstead R."/>
            <person name="Shah Z."/>
            <person name="Kiflezghi M."/>
            <person name="Wade K."/>
            <person name="Ball S.L."/>
            <person name="Bradley K.W."/>
            <person name="Asai D.J."/>
            <person name="Bowman C.A."/>
            <person name="Russell D.A."/>
            <person name="Pope W.H."/>
            <person name="Jacobs-Sera D."/>
            <person name="Hendrix R.W."/>
            <person name="Hatfull G.F."/>
        </authorList>
    </citation>
    <scope>NUCLEOTIDE SEQUENCE [LARGE SCALE GENOMIC DNA]</scope>
    <source>
        <strain evidence="10 11">DSM 27710</strain>
    </source>
</reference>
<dbReference type="KEGG" id="vin:AKJ08_2379"/>
<gene>
    <name evidence="10" type="ORF">AKJ08_2379</name>
</gene>
<keyword evidence="5 10" id="KW-0808">Transferase</keyword>
<dbReference type="Gene3D" id="3.90.550.10">
    <property type="entry name" value="Spore Coat Polysaccharide Biosynthesis Protein SpsA, Chain A"/>
    <property type="match status" value="1"/>
</dbReference>
<evidence type="ECO:0000256" key="9">
    <source>
        <dbReference type="SAM" id="Phobius"/>
    </source>
</evidence>
<dbReference type="PATRIC" id="fig|1391653.3.peg.2481"/>
<dbReference type="GO" id="GO:0016020">
    <property type="term" value="C:membrane"/>
    <property type="evidence" value="ECO:0007669"/>
    <property type="project" value="UniProtKB-SubCell"/>
</dbReference>
<comment type="subcellular location">
    <subcellularLocation>
        <location evidence="1">Membrane</location>
        <topology evidence="1">Multi-pass membrane protein</topology>
    </subcellularLocation>
</comment>
<dbReference type="Pfam" id="PF13506">
    <property type="entry name" value="Glyco_transf_21"/>
    <property type="match status" value="1"/>
</dbReference>
<dbReference type="PANTHER" id="PTHR12726">
    <property type="entry name" value="CERAMIDE GLUCOSYLTRANSFERASE"/>
    <property type="match status" value="1"/>
</dbReference>
<evidence type="ECO:0000256" key="2">
    <source>
        <dbReference type="ARBA" id="ARBA00004760"/>
    </source>
</evidence>
<name>A0A0K1PER5_9BACT</name>
<keyword evidence="4" id="KW-0328">Glycosyltransferase</keyword>
<dbReference type="InterPro" id="IPR025993">
    <property type="entry name" value="Ceramide_glucosylTrfase"/>
</dbReference>
<accession>A0A0K1PER5</accession>
<dbReference type="CDD" id="cd02520">
    <property type="entry name" value="Glucosylceramide_synthase"/>
    <property type="match status" value="1"/>
</dbReference>
<dbReference type="EMBL" id="CP012332">
    <property type="protein sequence ID" value="AKU91992.1"/>
    <property type="molecule type" value="Genomic_DNA"/>
</dbReference>
<feature type="transmembrane region" description="Helical" evidence="9">
    <location>
        <begin position="334"/>
        <end position="355"/>
    </location>
</feature>
<evidence type="ECO:0000256" key="4">
    <source>
        <dbReference type="ARBA" id="ARBA00022676"/>
    </source>
</evidence>
<keyword evidence="8 9" id="KW-0472">Membrane</keyword>
<dbReference type="STRING" id="1391653.AKJ08_2379"/>
<dbReference type="Proteomes" id="UP000055590">
    <property type="component" value="Chromosome"/>
</dbReference>
<feature type="transmembrane region" description="Helical" evidence="9">
    <location>
        <begin position="306"/>
        <end position="327"/>
    </location>
</feature>
<dbReference type="InterPro" id="IPR029044">
    <property type="entry name" value="Nucleotide-diphossugar_trans"/>
</dbReference>
<evidence type="ECO:0000313" key="11">
    <source>
        <dbReference type="Proteomes" id="UP000055590"/>
    </source>
</evidence>
<evidence type="ECO:0000313" key="10">
    <source>
        <dbReference type="EMBL" id="AKU91992.1"/>
    </source>
</evidence>
<keyword evidence="6 9" id="KW-0812">Transmembrane</keyword>
<evidence type="ECO:0000256" key="3">
    <source>
        <dbReference type="ARBA" id="ARBA00004991"/>
    </source>
</evidence>
<proteinExistence type="predicted"/>
<evidence type="ECO:0000256" key="8">
    <source>
        <dbReference type="ARBA" id="ARBA00023136"/>
    </source>
</evidence>
<evidence type="ECO:0000256" key="1">
    <source>
        <dbReference type="ARBA" id="ARBA00004141"/>
    </source>
</evidence>
<organism evidence="10 11">
    <name type="scientific">Vulgatibacter incomptus</name>
    <dbReference type="NCBI Taxonomy" id="1391653"/>
    <lineage>
        <taxon>Bacteria</taxon>
        <taxon>Pseudomonadati</taxon>
        <taxon>Myxococcota</taxon>
        <taxon>Myxococcia</taxon>
        <taxon>Myxococcales</taxon>
        <taxon>Cystobacterineae</taxon>
        <taxon>Vulgatibacteraceae</taxon>
        <taxon>Vulgatibacter</taxon>
    </lineage>
</organism>